<dbReference type="GO" id="GO:0071944">
    <property type="term" value="C:cell periphery"/>
    <property type="evidence" value="ECO:0007669"/>
    <property type="project" value="UniProtKB-ARBA"/>
</dbReference>
<dbReference type="FunFam" id="3.80.10.10:FF:000082">
    <property type="entry name" value="Leucine-rich repeat-containing 24"/>
    <property type="match status" value="1"/>
</dbReference>
<organism evidence="9 11">
    <name type="scientific">Pogonomyrmex barbatus</name>
    <name type="common">red harvester ant</name>
    <dbReference type="NCBI Taxonomy" id="144034"/>
    <lineage>
        <taxon>Eukaryota</taxon>
        <taxon>Metazoa</taxon>
        <taxon>Ecdysozoa</taxon>
        <taxon>Arthropoda</taxon>
        <taxon>Hexapoda</taxon>
        <taxon>Insecta</taxon>
        <taxon>Pterygota</taxon>
        <taxon>Neoptera</taxon>
        <taxon>Endopterygota</taxon>
        <taxon>Hymenoptera</taxon>
        <taxon>Apocrita</taxon>
        <taxon>Aculeata</taxon>
        <taxon>Formicoidea</taxon>
        <taxon>Formicidae</taxon>
        <taxon>Myrmicinae</taxon>
        <taxon>Pogonomyrmex</taxon>
    </lineage>
</organism>
<evidence type="ECO:0000259" key="8">
    <source>
        <dbReference type="PROSITE" id="PS50835"/>
    </source>
</evidence>
<feature type="domain" description="Ig-like" evidence="8">
    <location>
        <begin position="273"/>
        <end position="376"/>
    </location>
</feature>
<evidence type="ECO:0000256" key="4">
    <source>
        <dbReference type="ARBA" id="ARBA00023157"/>
    </source>
</evidence>
<name>A0A6I9W2N9_9HYME</name>
<evidence type="ECO:0000256" key="1">
    <source>
        <dbReference type="ARBA" id="ARBA00022614"/>
    </source>
</evidence>
<feature type="signal peptide" evidence="7">
    <location>
        <begin position="1"/>
        <end position="32"/>
    </location>
</feature>
<evidence type="ECO:0000256" key="7">
    <source>
        <dbReference type="SAM" id="SignalP"/>
    </source>
</evidence>
<gene>
    <name evidence="10 11" type="primary">LOC105426076</name>
</gene>
<dbReference type="SUPFAM" id="SSF52058">
    <property type="entry name" value="L domain-like"/>
    <property type="match status" value="1"/>
</dbReference>
<dbReference type="Proteomes" id="UP000504615">
    <property type="component" value="Unplaced"/>
</dbReference>
<dbReference type="SUPFAM" id="SSF48726">
    <property type="entry name" value="Immunoglobulin"/>
    <property type="match status" value="1"/>
</dbReference>
<evidence type="ECO:0000256" key="3">
    <source>
        <dbReference type="ARBA" id="ARBA00022737"/>
    </source>
</evidence>
<dbReference type="InterPro" id="IPR032675">
    <property type="entry name" value="LRR_dom_sf"/>
</dbReference>
<evidence type="ECO:0000313" key="9">
    <source>
        <dbReference type="Proteomes" id="UP000504615"/>
    </source>
</evidence>
<feature type="region of interest" description="Disordered" evidence="5">
    <location>
        <begin position="708"/>
        <end position="763"/>
    </location>
</feature>
<keyword evidence="9" id="KW-1185">Reference proteome</keyword>
<protein>
    <submittedName>
        <fullName evidence="10 11">Leucine-rich repeat-containing protein 24</fullName>
    </submittedName>
</protein>
<dbReference type="OrthoDB" id="643377at2759"/>
<feature type="region of interest" description="Disordered" evidence="5">
    <location>
        <begin position="649"/>
        <end position="682"/>
    </location>
</feature>
<evidence type="ECO:0000256" key="6">
    <source>
        <dbReference type="SAM" id="Phobius"/>
    </source>
</evidence>
<feature type="compositionally biased region" description="Low complexity" evidence="5">
    <location>
        <begin position="656"/>
        <end position="682"/>
    </location>
</feature>
<dbReference type="AlphaFoldDB" id="A0A6I9W2N9"/>
<keyword evidence="3" id="KW-0677">Repeat</keyword>
<dbReference type="Pfam" id="PF13855">
    <property type="entry name" value="LRR_8"/>
    <property type="match status" value="2"/>
</dbReference>
<evidence type="ECO:0000313" key="10">
    <source>
        <dbReference type="RefSeq" id="XP_011635447.1"/>
    </source>
</evidence>
<dbReference type="InterPro" id="IPR003599">
    <property type="entry name" value="Ig_sub"/>
</dbReference>
<dbReference type="InterPro" id="IPR007110">
    <property type="entry name" value="Ig-like_dom"/>
</dbReference>
<dbReference type="InterPro" id="IPR036179">
    <property type="entry name" value="Ig-like_dom_sf"/>
</dbReference>
<dbReference type="PROSITE" id="PS50835">
    <property type="entry name" value="IG_LIKE"/>
    <property type="match status" value="1"/>
</dbReference>
<dbReference type="RefSeq" id="XP_011635447.1">
    <property type="nucleotide sequence ID" value="XM_011637145.2"/>
</dbReference>
<evidence type="ECO:0000256" key="2">
    <source>
        <dbReference type="ARBA" id="ARBA00022729"/>
    </source>
</evidence>
<feature type="transmembrane region" description="Helical" evidence="6">
    <location>
        <begin position="396"/>
        <end position="423"/>
    </location>
</feature>
<evidence type="ECO:0000313" key="11">
    <source>
        <dbReference type="RefSeq" id="XP_011635448.1"/>
    </source>
</evidence>
<proteinExistence type="predicted"/>
<dbReference type="Gene3D" id="3.80.10.10">
    <property type="entry name" value="Ribonuclease Inhibitor"/>
    <property type="match status" value="2"/>
</dbReference>
<dbReference type="PANTHER" id="PTHR24366">
    <property type="entry name" value="IG(IMMUNOGLOBULIN) AND LRR(LEUCINE RICH REPEAT) DOMAINS"/>
    <property type="match status" value="1"/>
</dbReference>
<dbReference type="SMART" id="SM00408">
    <property type="entry name" value="IGc2"/>
    <property type="match status" value="1"/>
</dbReference>
<dbReference type="SMART" id="SM00369">
    <property type="entry name" value="LRR_TYP"/>
    <property type="match status" value="6"/>
</dbReference>
<dbReference type="InterPro" id="IPR003591">
    <property type="entry name" value="Leu-rich_rpt_typical-subtyp"/>
</dbReference>
<dbReference type="Pfam" id="PF13927">
    <property type="entry name" value="Ig_3"/>
    <property type="match status" value="1"/>
</dbReference>
<dbReference type="InterPro" id="IPR001611">
    <property type="entry name" value="Leu-rich_rpt"/>
</dbReference>
<dbReference type="PROSITE" id="PS51450">
    <property type="entry name" value="LRR"/>
    <property type="match status" value="1"/>
</dbReference>
<dbReference type="SMART" id="SM00409">
    <property type="entry name" value="IG"/>
    <property type="match status" value="1"/>
</dbReference>
<dbReference type="InterPro" id="IPR013783">
    <property type="entry name" value="Ig-like_fold"/>
</dbReference>
<feature type="chain" id="PRO_5044636466" evidence="7">
    <location>
        <begin position="33"/>
        <end position="763"/>
    </location>
</feature>
<keyword evidence="6" id="KW-0472">Membrane</keyword>
<keyword evidence="6" id="KW-1133">Transmembrane helix</keyword>
<accession>A0A6I9W2N9</accession>
<dbReference type="RefSeq" id="XP_011635448.1">
    <property type="nucleotide sequence ID" value="XM_011637146.2"/>
</dbReference>
<keyword evidence="6" id="KW-0812">Transmembrane</keyword>
<keyword evidence="2 7" id="KW-0732">Signal</keyword>
<dbReference type="SMART" id="SM00082">
    <property type="entry name" value="LRRCT"/>
    <property type="match status" value="1"/>
</dbReference>
<dbReference type="InterPro" id="IPR003598">
    <property type="entry name" value="Ig_sub2"/>
</dbReference>
<sequence length="763" mass="84321">MCSIVPVWRRRVALLGTMLLLLLSWGIGAAEGCPTMCACKWKGGKEWVECANRGLKGLPQGAREETQVLDLSGNHLVNLPTECFRALGLINLQRLYLGKSQISRIASEAFAGLVGLVELDLSENKIEEVPTDTFASYPSLMRLILNGNPIREIRQGAFLRLVHLTNLEISRCAIEVIEQGAFEGLQSLEWLRLDGNQFSYVPDHTLPLGGNLRGLTLHNNPWQCNCRLRIMQAWLKESAPAAPQESEPVCDSPARLHGKQIKSLKVNELACLPRIDLQDHLEIYEGGNVTLRCDVHAVPTAKITWWFNGEPCELQHENNSLTSGISTFPRYIYRQRGGTNMSSTLFLYSVESLDEGMYSCIAENSAGSAVANLSLRVLFREKSTVEPPSDNPGSGYMAAIVAGALVGTLLALSCLVGSVIYCARKRRRDRKRNSKALVTQSKSVLPITKDTTSGSCRKGNGSLIGSLEHQQMVSYTEREINRAATLERREHTRNNHLDRDAYPVASPVAKYLTEPDLINEVPESTEVGYGQLYGRHHQRAGGADRQILEYDSGYPLQPDLRPPPVLPQLSYLDQDGYPLNFGLPKITFSTASTLPRLRQRMTEPGSAAAPAARYSREAEFLARSPGYDPILPRTDARYTAEGYPYPIHQHQHQHQHQLQQQQQQPQPQAIQSPPSIQPVEQPIQQQLPIQSPISPVAVFPEVPFIPSPPAAYRGETTPLSPRSLLGKTAREAAAAAAARAEELQPPNHPESPDEGYVGDAMDV</sequence>
<evidence type="ECO:0000256" key="5">
    <source>
        <dbReference type="SAM" id="MobiDB-lite"/>
    </source>
</evidence>
<dbReference type="PANTHER" id="PTHR24366:SF151">
    <property type="entry name" value="KEKKON 2"/>
    <property type="match status" value="1"/>
</dbReference>
<dbReference type="KEGG" id="pbar:105426076"/>
<dbReference type="GeneID" id="105426076"/>
<keyword evidence="1" id="KW-0433">Leucine-rich repeat</keyword>
<dbReference type="InterPro" id="IPR000483">
    <property type="entry name" value="Cys-rich_flank_reg_C"/>
</dbReference>
<keyword evidence="4" id="KW-1015">Disulfide bond</keyword>
<dbReference type="Gene3D" id="2.60.40.10">
    <property type="entry name" value="Immunoglobulins"/>
    <property type="match status" value="1"/>
</dbReference>
<reference evidence="10 11" key="1">
    <citation type="submission" date="2025-04" db="UniProtKB">
        <authorList>
            <consortium name="RefSeq"/>
        </authorList>
    </citation>
    <scope>IDENTIFICATION</scope>
</reference>